<evidence type="ECO:0000313" key="1">
    <source>
        <dbReference type="EMBL" id="AUN99679.1"/>
    </source>
</evidence>
<protein>
    <submittedName>
        <fullName evidence="1">Uncharacterized protein</fullName>
    </submittedName>
</protein>
<sequence length="231" mass="25388">MTKFKFQFLLILAMLVVASCSSSQKKNSVSISSASTGVVKNHSVPFPLYLTNKIEAREAIVDKTNENVFIVHTGHLLKANASKAQNMAVLDSLTGKGIDIVNLSIEDFIIADQQEISFEKYPQKFLNSSVVDLNEDNIIAKSNITPYVIHDGVALIGLSDKNIDKLLSMDKFLVSDYVLAILRARKAALKDPLAANPERPLTSFVIVHTMGADINEVMERLPPNFINSLAD</sequence>
<dbReference type="PROSITE" id="PS51257">
    <property type="entry name" value="PROKAR_LIPOPROTEIN"/>
    <property type="match status" value="1"/>
</dbReference>
<keyword evidence="2" id="KW-1185">Reference proteome</keyword>
<name>A0A2K9NVY0_BACTC</name>
<dbReference type="KEGG" id="bsto:C0V70_16505"/>
<reference evidence="1 2" key="1">
    <citation type="submission" date="2018-01" db="EMBL/GenBank/DDBJ databases">
        <title>Complete genome sequence of Bacteriovorax stolpii DSM12778.</title>
        <authorList>
            <person name="Tang B."/>
            <person name="Chang J."/>
        </authorList>
    </citation>
    <scope>NUCLEOTIDE SEQUENCE [LARGE SCALE GENOMIC DNA]</scope>
    <source>
        <strain evidence="1 2">DSM 12778</strain>
    </source>
</reference>
<dbReference type="EMBL" id="CP025704">
    <property type="protein sequence ID" value="AUN99679.1"/>
    <property type="molecule type" value="Genomic_DNA"/>
</dbReference>
<proteinExistence type="predicted"/>
<evidence type="ECO:0000313" key="2">
    <source>
        <dbReference type="Proteomes" id="UP000235584"/>
    </source>
</evidence>
<dbReference type="Proteomes" id="UP000235584">
    <property type="component" value="Chromosome"/>
</dbReference>
<dbReference type="AlphaFoldDB" id="A0A2K9NVY0"/>
<accession>A0A2K9NVY0</accession>
<gene>
    <name evidence="1" type="ORF">C0V70_16505</name>
</gene>
<organism evidence="1 2">
    <name type="scientific">Bacteriovorax stolpii</name>
    <name type="common">Bdellovibrio stolpii</name>
    <dbReference type="NCBI Taxonomy" id="960"/>
    <lineage>
        <taxon>Bacteria</taxon>
        <taxon>Pseudomonadati</taxon>
        <taxon>Bdellovibrionota</taxon>
        <taxon>Bacteriovoracia</taxon>
        <taxon>Bacteriovoracales</taxon>
        <taxon>Bacteriovoracaceae</taxon>
        <taxon>Bacteriovorax</taxon>
    </lineage>
</organism>
<dbReference type="RefSeq" id="WP_102244970.1">
    <property type="nucleotide sequence ID" value="NZ_CP025704.1"/>
</dbReference>